<dbReference type="GeneID" id="40312612"/>
<dbReference type="OrthoDB" id="6220758at2759"/>
<proteinExistence type="inferred from homology"/>
<dbReference type="VEuPathDB" id="ToxoDB:BESB_076860"/>
<dbReference type="Pfam" id="PF00022">
    <property type="entry name" value="Actin"/>
    <property type="match status" value="2"/>
</dbReference>
<reference evidence="4 5" key="1">
    <citation type="submission" date="2017-09" db="EMBL/GenBank/DDBJ databases">
        <title>Genome sequencing of Besnoitia besnoiti strain Bb-Ger1.</title>
        <authorList>
            <person name="Schares G."/>
            <person name="Venepally P."/>
            <person name="Lorenzi H.A."/>
        </authorList>
    </citation>
    <scope>NUCLEOTIDE SEQUENCE [LARGE SCALE GENOMIC DNA]</scope>
    <source>
        <strain evidence="4 5">Bb-Ger1</strain>
    </source>
</reference>
<dbReference type="Gene3D" id="3.30.420.40">
    <property type="match status" value="2"/>
</dbReference>
<dbReference type="Proteomes" id="UP000224006">
    <property type="component" value="Chromosome VII"/>
</dbReference>
<dbReference type="AlphaFoldDB" id="A0A2A9M690"/>
<dbReference type="Gene3D" id="3.90.640.10">
    <property type="entry name" value="Actin, Chain A, domain 4"/>
    <property type="match status" value="1"/>
</dbReference>
<dbReference type="KEGG" id="bbes:BESB_076860"/>
<dbReference type="PANTHER" id="PTHR11937">
    <property type="entry name" value="ACTIN"/>
    <property type="match status" value="1"/>
</dbReference>
<evidence type="ECO:0000256" key="1">
    <source>
        <dbReference type="ARBA" id="ARBA00049360"/>
    </source>
</evidence>
<keyword evidence="5" id="KW-1185">Reference proteome</keyword>
<comment type="caution">
    <text evidence="4">The sequence shown here is derived from an EMBL/GenBank/DDBJ whole genome shotgun (WGS) entry which is preliminary data.</text>
</comment>
<evidence type="ECO:0000313" key="5">
    <source>
        <dbReference type="Proteomes" id="UP000224006"/>
    </source>
</evidence>
<dbReference type="InterPro" id="IPR043129">
    <property type="entry name" value="ATPase_NBD"/>
</dbReference>
<evidence type="ECO:0000313" key="4">
    <source>
        <dbReference type="EMBL" id="PFH33469.1"/>
    </source>
</evidence>
<dbReference type="SMART" id="SM00268">
    <property type="entry name" value="ACTIN"/>
    <property type="match status" value="1"/>
</dbReference>
<sequence>MMVPPAVVLDNGTGCLKAGFAGEFLPRHCLNTCVGQVRERQHQGLLLYGEDLLLSSNYFCLRPSQAAATISPLVSDVEMMRDLWEVLLTHKRYLNFSEASLADQGVIVTEPFLAPPAVRHALSEVLFEDFRFSQVLFLPAQQAVPFAFLNGPLEDDDATEVGADGLPGLAGSVEPKAFAPDSVRRYGGLRAPPPPEGEGEGEGGDVPDAAKGRSRRGDREEEKRRRSAPASLEASQEALVFRGKLCGLVVDVGFSGSMVVPYMDLQPVERAALRSSVGGSLLTTVLKNLCGFRSLNLERNELLVQRMKEACCFVSQDFDKQLSRAQSEAQAAGGPTCVESAHLFKEFFLPEYGSGATRASILSFFNSPATPPNAPSAGAPHAREPVAASLPAADAALNSEERQSVRLCTERISVPEVLFHPQDVGSAECGLVELIQRSIALLPRELQPFAGDEILLVGGSSQFPGLRQRLWRELRAALPQHWPVNIYTEAEPQFSVWRGASCSYADRALFDYNAVTRQQFEEVGTHRSQGGAQNADYAAFY</sequence>
<feature type="compositionally biased region" description="Basic and acidic residues" evidence="3">
    <location>
        <begin position="208"/>
        <end position="224"/>
    </location>
</feature>
<evidence type="ECO:0000256" key="2">
    <source>
        <dbReference type="RuleBase" id="RU000487"/>
    </source>
</evidence>
<comment type="similarity">
    <text evidence="2">Belongs to the actin family.</text>
</comment>
<gene>
    <name evidence="4" type="ORF">BESB_076860</name>
</gene>
<comment type="catalytic activity">
    <reaction evidence="1">
        <text>ATP + H2O = ADP + phosphate + H(+)</text>
        <dbReference type="Rhea" id="RHEA:13065"/>
        <dbReference type="ChEBI" id="CHEBI:15377"/>
        <dbReference type="ChEBI" id="CHEBI:15378"/>
        <dbReference type="ChEBI" id="CHEBI:30616"/>
        <dbReference type="ChEBI" id="CHEBI:43474"/>
        <dbReference type="ChEBI" id="CHEBI:456216"/>
    </reaction>
</comment>
<dbReference type="RefSeq" id="XP_029217478.1">
    <property type="nucleotide sequence ID" value="XM_029366047.1"/>
</dbReference>
<name>A0A2A9M690_BESBE</name>
<feature type="region of interest" description="Disordered" evidence="3">
    <location>
        <begin position="183"/>
        <end position="230"/>
    </location>
</feature>
<evidence type="ECO:0000256" key="3">
    <source>
        <dbReference type="SAM" id="MobiDB-lite"/>
    </source>
</evidence>
<dbReference type="SUPFAM" id="SSF53067">
    <property type="entry name" value="Actin-like ATPase domain"/>
    <property type="match status" value="2"/>
</dbReference>
<dbReference type="STRING" id="94643.A0A2A9M690"/>
<dbReference type="InterPro" id="IPR004000">
    <property type="entry name" value="Actin"/>
</dbReference>
<dbReference type="EMBL" id="NWUJ01000008">
    <property type="protein sequence ID" value="PFH33469.1"/>
    <property type="molecule type" value="Genomic_DNA"/>
</dbReference>
<organism evidence="4 5">
    <name type="scientific">Besnoitia besnoiti</name>
    <name type="common">Apicomplexan protozoan</name>
    <dbReference type="NCBI Taxonomy" id="94643"/>
    <lineage>
        <taxon>Eukaryota</taxon>
        <taxon>Sar</taxon>
        <taxon>Alveolata</taxon>
        <taxon>Apicomplexa</taxon>
        <taxon>Conoidasida</taxon>
        <taxon>Coccidia</taxon>
        <taxon>Eucoccidiorida</taxon>
        <taxon>Eimeriorina</taxon>
        <taxon>Sarcocystidae</taxon>
        <taxon>Besnoitia</taxon>
    </lineage>
</organism>
<accession>A0A2A9M690</accession>
<protein>
    <submittedName>
        <fullName evidence="4">Actin-like protein ALP 5</fullName>
    </submittedName>
</protein>